<feature type="transmembrane region" description="Helical" evidence="2">
    <location>
        <begin position="382"/>
        <end position="401"/>
    </location>
</feature>
<dbReference type="PROSITE" id="PS50060">
    <property type="entry name" value="MAM_2"/>
    <property type="match status" value="1"/>
</dbReference>
<dbReference type="GO" id="GO:0016020">
    <property type="term" value="C:membrane"/>
    <property type="evidence" value="ECO:0007669"/>
    <property type="project" value="InterPro"/>
</dbReference>
<dbReference type="SMART" id="SM00137">
    <property type="entry name" value="MAM"/>
    <property type="match status" value="1"/>
</dbReference>
<dbReference type="CDD" id="cd12087">
    <property type="entry name" value="TM_EGFR-like"/>
    <property type="match status" value="1"/>
</dbReference>
<dbReference type="AlphaFoldDB" id="A0A9W9YNY7"/>
<sequence>TGPASTPCDFDYGLCPGWRQSYSDVFNWTRNTGSTQSSNTGPDSDHTCGSGYYMYIEAINQVAGDNAKLELSVSDNRELSCLTFYYHMYGDTMGTLIVFSGNAVVFNMSGNHGNYWIKAEITISLDTTVTFEGIVGSSHTSDLAIDDVSISSGNCHVPITSPSLPPSTLPDYSTKPTTSKSTITPKAPSAEEIQESVRMEIRDLDMKKWDIEIKDDFKREVARVATEYCAADGARCQLSSRRRRSSDNMIFSADMVHILPGYPMQSPDDSLITLLAFYLQLPQGFSDSVVTKDVLQAIVKSDMPSIEGSMGSSISSVQPFVSTADTKEDEENDEESKPTSVIIGASVGGVLLFVFIVALGFRFVLKRRVHSKKKSRKASLKAMMVSMVMTTMLTLLVSKALN</sequence>
<dbReference type="CDD" id="cd06263">
    <property type="entry name" value="MAM"/>
    <property type="match status" value="1"/>
</dbReference>
<feature type="compositionally biased region" description="Low complexity" evidence="1">
    <location>
        <begin position="169"/>
        <end position="188"/>
    </location>
</feature>
<proteinExistence type="predicted"/>
<dbReference type="Gene3D" id="2.60.120.200">
    <property type="match status" value="1"/>
</dbReference>
<dbReference type="EMBL" id="MU827325">
    <property type="protein sequence ID" value="KAJ7356101.1"/>
    <property type="molecule type" value="Genomic_DNA"/>
</dbReference>
<keyword evidence="2" id="KW-1133">Transmembrane helix</keyword>
<evidence type="ECO:0000313" key="4">
    <source>
        <dbReference type="EMBL" id="KAJ7356101.1"/>
    </source>
</evidence>
<organism evidence="4 5">
    <name type="scientific">Desmophyllum pertusum</name>
    <dbReference type="NCBI Taxonomy" id="174260"/>
    <lineage>
        <taxon>Eukaryota</taxon>
        <taxon>Metazoa</taxon>
        <taxon>Cnidaria</taxon>
        <taxon>Anthozoa</taxon>
        <taxon>Hexacorallia</taxon>
        <taxon>Scleractinia</taxon>
        <taxon>Caryophylliina</taxon>
        <taxon>Caryophylliidae</taxon>
        <taxon>Desmophyllum</taxon>
    </lineage>
</organism>
<keyword evidence="2" id="KW-0812">Transmembrane</keyword>
<keyword evidence="2" id="KW-0472">Membrane</keyword>
<comment type="caution">
    <text evidence="4">The sequence shown here is derived from an EMBL/GenBank/DDBJ whole genome shotgun (WGS) entry which is preliminary data.</text>
</comment>
<evidence type="ECO:0000313" key="5">
    <source>
        <dbReference type="Proteomes" id="UP001163046"/>
    </source>
</evidence>
<feature type="domain" description="MAM" evidence="3">
    <location>
        <begin position="6"/>
        <end position="157"/>
    </location>
</feature>
<dbReference type="PANTHER" id="PTHR23282:SF142">
    <property type="entry name" value="MAM DOMAIN-CONTAINING PROTEIN"/>
    <property type="match status" value="1"/>
</dbReference>
<dbReference type="Pfam" id="PF00629">
    <property type="entry name" value="MAM"/>
    <property type="match status" value="1"/>
</dbReference>
<protein>
    <recommendedName>
        <fullName evidence="3">MAM domain-containing protein</fullName>
    </recommendedName>
</protein>
<name>A0A9W9YNY7_9CNID</name>
<feature type="region of interest" description="Disordered" evidence="1">
    <location>
        <begin position="163"/>
        <end position="191"/>
    </location>
</feature>
<feature type="transmembrane region" description="Helical" evidence="2">
    <location>
        <begin position="341"/>
        <end position="361"/>
    </location>
</feature>
<dbReference type="InterPro" id="IPR013320">
    <property type="entry name" value="ConA-like_dom_sf"/>
</dbReference>
<reference evidence="4" key="1">
    <citation type="submission" date="2023-01" db="EMBL/GenBank/DDBJ databases">
        <title>Genome assembly of the deep-sea coral Lophelia pertusa.</title>
        <authorList>
            <person name="Herrera S."/>
            <person name="Cordes E."/>
        </authorList>
    </citation>
    <scope>NUCLEOTIDE SEQUENCE</scope>
    <source>
        <strain evidence="4">USNM1676648</strain>
        <tissue evidence="4">Polyp</tissue>
    </source>
</reference>
<dbReference type="InterPro" id="IPR000998">
    <property type="entry name" value="MAM_dom"/>
</dbReference>
<evidence type="ECO:0000259" key="3">
    <source>
        <dbReference type="PROSITE" id="PS50060"/>
    </source>
</evidence>
<dbReference type="Proteomes" id="UP001163046">
    <property type="component" value="Unassembled WGS sequence"/>
</dbReference>
<feature type="non-terminal residue" evidence="4">
    <location>
        <position position="1"/>
    </location>
</feature>
<dbReference type="SUPFAM" id="SSF49899">
    <property type="entry name" value="Concanavalin A-like lectins/glucanases"/>
    <property type="match status" value="1"/>
</dbReference>
<dbReference type="PANTHER" id="PTHR23282">
    <property type="entry name" value="APICAL ENDOSOMAL GLYCOPROTEIN PRECURSOR"/>
    <property type="match status" value="1"/>
</dbReference>
<gene>
    <name evidence="4" type="ORF">OS493_027029</name>
</gene>
<keyword evidence="5" id="KW-1185">Reference proteome</keyword>
<dbReference type="InterPro" id="IPR051560">
    <property type="entry name" value="MAM_domain-containing"/>
</dbReference>
<accession>A0A9W9YNY7</accession>
<evidence type="ECO:0000256" key="2">
    <source>
        <dbReference type="SAM" id="Phobius"/>
    </source>
</evidence>
<evidence type="ECO:0000256" key="1">
    <source>
        <dbReference type="SAM" id="MobiDB-lite"/>
    </source>
</evidence>
<dbReference type="OrthoDB" id="6107927at2759"/>